<gene>
    <name evidence="2" type="ORF">S12H4_55500</name>
</gene>
<proteinExistence type="predicted"/>
<feature type="domain" description="Chorismate mutase" evidence="1">
    <location>
        <begin position="1"/>
        <end position="34"/>
    </location>
</feature>
<dbReference type="GO" id="GO:0046417">
    <property type="term" value="P:chorismate metabolic process"/>
    <property type="evidence" value="ECO:0007669"/>
    <property type="project" value="InterPro"/>
</dbReference>
<reference evidence="2" key="1">
    <citation type="journal article" date="2014" name="Front. Microbiol.">
        <title>High frequency of phylogenetically diverse reductive dehalogenase-homologous genes in deep subseafloor sedimentary metagenomes.</title>
        <authorList>
            <person name="Kawai M."/>
            <person name="Futagami T."/>
            <person name="Toyoda A."/>
            <person name="Takaki Y."/>
            <person name="Nishi S."/>
            <person name="Hori S."/>
            <person name="Arai W."/>
            <person name="Tsubouchi T."/>
            <person name="Morono Y."/>
            <person name="Uchiyama I."/>
            <person name="Ito T."/>
            <person name="Fujiyama A."/>
            <person name="Inagaki F."/>
            <person name="Takami H."/>
        </authorList>
    </citation>
    <scope>NUCLEOTIDE SEQUENCE</scope>
    <source>
        <strain evidence="2">Expedition CK06-06</strain>
    </source>
</reference>
<evidence type="ECO:0000313" key="2">
    <source>
        <dbReference type="EMBL" id="GAJ21626.1"/>
    </source>
</evidence>
<comment type="caution">
    <text evidence="2">The sequence shown here is derived from an EMBL/GenBank/DDBJ whole genome shotgun (WGS) entry which is preliminary data.</text>
</comment>
<dbReference type="PROSITE" id="PS51168">
    <property type="entry name" value="CHORISMATE_MUT_2"/>
    <property type="match status" value="1"/>
</dbReference>
<dbReference type="InterPro" id="IPR036979">
    <property type="entry name" value="CM_dom_sf"/>
</dbReference>
<feature type="non-terminal residue" evidence="2">
    <location>
        <position position="34"/>
    </location>
</feature>
<name>X1VV24_9ZZZZ</name>
<dbReference type="AlphaFoldDB" id="X1VV24"/>
<dbReference type="EMBL" id="BARW01035610">
    <property type="protein sequence ID" value="GAJ21626.1"/>
    <property type="molecule type" value="Genomic_DNA"/>
</dbReference>
<organism evidence="2">
    <name type="scientific">marine sediment metagenome</name>
    <dbReference type="NCBI Taxonomy" id="412755"/>
    <lineage>
        <taxon>unclassified sequences</taxon>
        <taxon>metagenomes</taxon>
        <taxon>ecological metagenomes</taxon>
    </lineage>
</organism>
<dbReference type="Gene3D" id="1.20.59.10">
    <property type="entry name" value="Chorismate mutase"/>
    <property type="match status" value="1"/>
</dbReference>
<accession>X1VV24</accession>
<dbReference type="Pfam" id="PF01817">
    <property type="entry name" value="CM_2"/>
    <property type="match status" value="1"/>
</dbReference>
<dbReference type="GO" id="GO:0004106">
    <property type="term" value="F:chorismate mutase activity"/>
    <property type="evidence" value="ECO:0007669"/>
    <property type="project" value="InterPro"/>
</dbReference>
<dbReference type="InterPro" id="IPR002701">
    <property type="entry name" value="CM_II_prokaryot"/>
</dbReference>
<evidence type="ECO:0000259" key="1">
    <source>
        <dbReference type="PROSITE" id="PS51168"/>
    </source>
</evidence>
<dbReference type="InterPro" id="IPR036263">
    <property type="entry name" value="Chorismate_II_sf"/>
</dbReference>
<protein>
    <recommendedName>
        <fullName evidence="1">Chorismate mutase domain-containing protein</fullName>
    </recommendedName>
</protein>
<dbReference type="SUPFAM" id="SSF48600">
    <property type="entry name" value="Chorismate mutase II"/>
    <property type="match status" value="1"/>
</dbReference>
<sequence length="34" mass="3900">MTLEDLRKKIDEVDTKIVRLLAERMRIAEGIGGE</sequence>